<feature type="coiled-coil region" evidence="6">
    <location>
        <begin position="629"/>
        <end position="663"/>
    </location>
</feature>
<protein>
    <submittedName>
        <fullName evidence="9">AAA family ATPase</fullName>
    </submittedName>
</protein>
<evidence type="ECO:0000313" key="9">
    <source>
        <dbReference type="EMBL" id="TNU73489.1"/>
    </source>
</evidence>
<evidence type="ECO:0000256" key="4">
    <source>
        <dbReference type="ARBA" id="ARBA00022806"/>
    </source>
</evidence>
<dbReference type="EMBL" id="VENP01000044">
    <property type="protein sequence ID" value="TNU73489.1"/>
    <property type="molecule type" value="Genomic_DNA"/>
</dbReference>
<keyword evidence="4" id="KW-0347">Helicase</keyword>
<keyword evidence="10" id="KW-1185">Reference proteome</keyword>
<feature type="domain" description="DNA2/NAM7 helicase helicase" evidence="7">
    <location>
        <begin position="758"/>
        <end position="818"/>
    </location>
</feature>
<dbReference type="InterPro" id="IPR047187">
    <property type="entry name" value="SF1_C_Upf1"/>
</dbReference>
<sequence>MLELLNPQPLPALTPKATSRDSRVVVELSPRGPVPWETLRSPTPLRGKRRLWRHTVYLGLYSVQDTYEFLHRAFYDERDSYDERPAGRSACAALLLDERGRVIPEATVLSSAAWAVGRLRDPGPSDPSWSIGFTDSQCRFVDEVQQLETTRQKRAGQEHPLSLDRPALSALLETAHRAAGVSGISSLATAHVLVASTVITEDAAANPGIDFLNSFHLSDLEAVHADVVAHGPRGPLAAYLTPDSVIRASQRVDVVASPEVVDHGLRVERLPKGRWPTDPRHHLARSQQFAVNEALGTLGPQGGLLGVNGPPGTGKTTMLRDVLAGNVVERACVLARLENPHQAFRAERHQWNQEGRPRSVRQLIPELTGFEMVVASSNNAAVENVSTTLPRRGELGERWRTDADYFGGLASLAQTVVGSSEDEGANDTLAGKDDLLEAPAALSSAWGLVAARLGRSAHRASFRSIFWFGRGDGADSGEDVQSMQQWLQDRVAEHVPRSYWADARTRFTSSLETVEAMVAARAAAEARPAELRSATRSYRELSDWIEHSGAWLTRLQADVAAARANVDGANHDVDLLTRRRLDHVAVRPGFWESLTSFGRSPREWRLVLTAHDEAIASAVDRASAAAAREEAADRELSRSTHEVEEARQRLTRAGELVAELEVSCAQDRERYGDAYPDITASPEQRELRASWLDEELDTARSDLFVAAMNLHRDFFASVAKDMLTGLRAATEVVAGKAPPALEPEKVRAAWQLFFLVVPLVSTTFSSLGRMFDRMGRDSIGWLIVDEAGQAYPQHAVGGIWRARRVLAVGDPLQLEPVATAPRKLVGDIAATWGVSSDWIPPLASVQTLAARVTRHGTTLPQGENDVWVGSPLRVHRRCDDPMFTLSNTMAYDGLMIHATPKRGRAAAPGGEADPFDDAFGPVVAPSYWADVPAVTSGSHLQPTEIERVRRALDWLDGCGVPSSEVIAISPFRAVADALERLSHETRYSRLTAGTVHTAQGKEAPVVLLVLGGDPGRPGARAWATSRVNLFNVAVSRAQRRLYVIGDHALWKRFPYAELIARTLPVRRLGTLAGEEEEPAP</sequence>
<organism evidence="9 10">
    <name type="scientific">Miniimonas arenae</name>
    <dbReference type="NCBI Taxonomy" id="676201"/>
    <lineage>
        <taxon>Bacteria</taxon>
        <taxon>Bacillati</taxon>
        <taxon>Actinomycetota</taxon>
        <taxon>Actinomycetes</taxon>
        <taxon>Micrococcales</taxon>
        <taxon>Beutenbergiaceae</taxon>
        <taxon>Miniimonas</taxon>
    </lineage>
</organism>
<dbReference type="InterPro" id="IPR027417">
    <property type="entry name" value="P-loop_NTPase"/>
</dbReference>
<name>A0A5C5BAH7_9MICO</name>
<dbReference type="Proteomes" id="UP000313849">
    <property type="component" value="Unassembled WGS sequence"/>
</dbReference>
<dbReference type="PANTHER" id="PTHR43788">
    <property type="entry name" value="DNA2/NAM7 HELICASE FAMILY MEMBER"/>
    <property type="match status" value="1"/>
</dbReference>
<dbReference type="InterPro" id="IPR050534">
    <property type="entry name" value="Coronavir_polyprotein_1ab"/>
</dbReference>
<evidence type="ECO:0000313" key="10">
    <source>
        <dbReference type="Proteomes" id="UP000313849"/>
    </source>
</evidence>
<accession>A0A5C5BAH7</accession>
<dbReference type="Pfam" id="PF13086">
    <property type="entry name" value="AAA_11"/>
    <property type="match status" value="1"/>
</dbReference>
<comment type="caution">
    <text evidence="9">The sequence shown here is derived from an EMBL/GenBank/DDBJ whole genome shotgun (WGS) entry which is preliminary data.</text>
</comment>
<dbReference type="GO" id="GO:0043139">
    <property type="term" value="F:5'-3' DNA helicase activity"/>
    <property type="evidence" value="ECO:0007669"/>
    <property type="project" value="TreeGrafter"/>
</dbReference>
<dbReference type="OrthoDB" id="3197455at2"/>
<dbReference type="GO" id="GO:0005524">
    <property type="term" value="F:ATP binding"/>
    <property type="evidence" value="ECO:0007669"/>
    <property type="project" value="UniProtKB-KW"/>
</dbReference>
<dbReference type="GO" id="GO:0016787">
    <property type="term" value="F:hydrolase activity"/>
    <property type="evidence" value="ECO:0007669"/>
    <property type="project" value="UniProtKB-KW"/>
</dbReference>
<dbReference type="Gene3D" id="3.40.50.300">
    <property type="entry name" value="P-loop containing nucleotide triphosphate hydrolases"/>
    <property type="match status" value="3"/>
</dbReference>
<dbReference type="AlphaFoldDB" id="A0A5C5BAH7"/>
<reference evidence="9 10" key="1">
    <citation type="submission" date="2019-06" db="EMBL/GenBank/DDBJ databases">
        <title>Draft genome sequence of Miniimonas arenae KCTC 19750T isolated from sea sand.</title>
        <authorList>
            <person name="Park S.-J."/>
        </authorList>
    </citation>
    <scope>NUCLEOTIDE SEQUENCE [LARGE SCALE GENOMIC DNA]</scope>
    <source>
        <strain evidence="9 10">KCTC 19750</strain>
    </source>
</reference>
<evidence type="ECO:0000259" key="8">
    <source>
        <dbReference type="Pfam" id="PF13087"/>
    </source>
</evidence>
<dbReference type="InterPro" id="IPR041677">
    <property type="entry name" value="DNA2/NAM7_AAA_11"/>
</dbReference>
<gene>
    <name evidence="9" type="ORF">FH969_11125</name>
</gene>
<evidence type="ECO:0000256" key="2">
    <source>
        <dbReference type="ARBA" id="ARBA00022741"/>
    </source>
</evidence>
<dbReference type="PANTHER" id="PTHR43788:SF8">
    <property type="entry name" value="DNA-BINDING PROTEIN SMUBP-2"/>
    <property type="match status" value="1"/>
</dbReference>
<comment type="similarity">
    <text evidence="1">Belongs to the DNA2/NAM7 helicase family.</text>
</comment>
<evidence type="ECO:0000256" key="5">
    <source>
        <dbReference type="ARBA" id="ARBA00022840"/>
    </source>
</evidence>
<proteinExistence type="inferred from homology"/>
<feature type="domain" description="DNA2/NAM7 helicase-like C-terminal" evidence="8">
    <location>
        <begin position="872"/>
        <end position="1047"/>
    </location>
</feature>
<dbReference type="SUPFAM" id="SSF52540">
    <property type="entry name" value="P-loop containing nucleoside triphosphate hydrolases"/>
    <property type="match status" value="1"/>
</dbReference>
<keyword evidence="2" id="KW-0547">Nucleotide-binding</keyword>
<evidence type="ECO:0000256" key="3">
    <source>
        <dbReference type="ARBA" id="ARBA00022801"/>
    </source>
</evidence>
<keyword evidence="5" id="KW-0067">ATP-binding</keyword>
<evidence type="ECO:0000256" key="1">
    <source>
        <dbReference type="ARBA" id="ARBA00007913"/>
    </source>
</evidence>
<dbReference type="InterPro" id="IPR041679">
    <property type="entry name" value="DNA2/NAM7-like_C"/>
</dbReference>
<evidence type="ECO:0000256" key="6">
    <source>
        <dbReference type="SAM" id="Coils"/>
    </source>
</evidence>
<keyword evidence="6" id="KW-0175">Coiled coil</keyword>
<evidence type="ECO:0000259" key="7">
    <source>
        <dbReference type="Pfam" id="PF13086"/>
    </source>
</evidence>
<keyword evidence="3" id="KW-0378">Hydrolase</keyword>
<dbReference type="CDD" id="cd18808">
    <property type="entry name" value="SF1_C_Upf1"/>
    <property type="match status" value="1"/>
</dbReference>
<dbReference type="Pfam" id="PF13087">
    <property type="entry name" value="AAA_12"/>
    <property type="match status" value="1"/>
</dbReference>